<gene>
    <name evidence="1" type="ORF">WISP_104055</name>
</gene>
<dbReference type="Proteomes" id="UP001145742">
    <property type="component" value="Unassembled WGS sequence"/>
</dbReference>
<keyword evidence="2" id="KW-1185">Reference proteome</keyword>
<evidence type="ECO:0000313" key="2">
    <source>
        <dbReference type="Proteomes" id="UP001145742"/>
    </source>
</evidence>
<accession>A0ABQ9CXT5</accession>
<reference evidence="1" key="1">
    <citation type="submission" date="2019-10" db="EMBL/GenBank/DDBJ databases">
        <authorList>
            <person name="Soares A.E.R."/>
            <person name="Aleixo A."/>
            <person name="Schneider P."/>
            <person name="Miyaki C.Y."/>
            <person name="Schneider M.P."/>
            <person name="Mello C."/>
            <person name="Vasconcelos A.T.R."/>
        </authorList>
    </citation>
    <scope>NUCLEOTIDE SEQUENCE</scope>
    <source>
        <tissue evidence="1">Muscle</tissue>
    </source>
</reference>
<proteinExistence type="predicted"/>
<evidence type="ECO:0000313" key="1">
    <source>
        <dbReference type="EMBL" id="KAJ7411169.1"/>
    </source>
</evidence>
<organism evidence="1 2">
    <name type="scientific">Willisornis vidua</name>
    <name type="common">Xingu scale-backed antbird</name>
    <dbReference type="NCBI Taxonomy" id="1566151"/>
    <lineage>
        <taxon>Eukaryota</taxon>
        <taxon>Metazoa</taxon>
        <taxon>Chordata</taxon>
        <taxon>Craniata</taxon>
        <taxon>Vertebrata</taxon>
        <taxon>Euteleostomi</taxon>
        <taxon>Archelosauria</taxon>
        <taxon>Archosauria</taxon>
        <taxon>Dinosauria</taxon>
        <taxon>Saurischia</taxon>
        <taxon>Theropoda</taxon>
        <taxon>Coelurosauria</taxon>
        <taxon>Aves</taxon>
        <taxon>Neognathae</taxon>
        <taxon>Neoaves</taxon>
        <taxon>Telluraves</taxon>
        <taxon>Australaves</taxon>
        <taxon>Passeriformes</taxon>
        <taxon>Thamnophilidae</taxon>
        <taxon>Willisornis</taxon>
    </lineage>
</organism>
<sequence>MPADSRVDLWWSKCESISNSGSTSEIMYLRGEEVIVQEQTQPERTAVRICETNSPAATRVSEGGRFPVKGAEIPMQSMKVHRGAEIHLQSMEDPTPEEVDVPEGICHTVGSSCWSRLLTGPVDLWR</sequence>
<dbReference type="EMBL" id="WHWB01034351">
    <property type="protein sequence ID" value="KAJ7411169.1"/>
    <property type="molecule type" value="Genomic_DNA"/>
</dbReference>
<protein>
    <submittedName>
        <fullName evidence="1">Protein pxr1-like</fullName>
    </submittedName>
</protein>
<name>A0ABQ9CXT5_9PASS</name>
<comment type="caution">
    <text evidence="1">The sequence shown here is derived from an EMBL/GenBank/DDBJ whole genome shotgun (WGS) entry which is preliminary data.</text>
</comment>